<feature type="domain" description="Acyltransferase 3" evidence="2">
    <location>
        <begin position="24"/>
        <end position="351"/>
    </location>
</feature>
<feature type="transmembrane region" description="Helical" evidence="1">
    <location>
        <begin position="49"/>
        <end position="67"/>
    </location>
</feature>
<keyword evidence="1" id="KW-0812">Transmembrane</keyword>
<feature type="transmembrane region" description="Helical" evidence="1">
    <location>
        <begin position="216"/>
        <end position="235"/>
    </location>
</feature>
<keyword evidence="1" id="KW-0472">Membrane</keyword>
<feature type="transmembrane region" description="Helical" evidence="1">
    <location>
        <begin position="158"/>
        <end position="176"/>
    </location>
</feature>
<evidence type="ECO:0000313" key="5">
    <source>
        <dbReference type="Proteomes" id="UP000676079"/>
    </source>
</evidence>
<dbReference type="PANTHER" id="PTHR23028">
    <property type="entry name" value="ACETYLTRANSFERASE"/>
    <property type="match status" value="1"/>
</dbReference>
<dbReference type="PANTHER" id="PTHR23028:SF53">
    <property type="entry name" value="ACYL_TRANSF_3 DOMAIN-CONTAINING PROTEIN"/>
    <property type="match status" value="1"/>
</dbReference>
<feature type="transmembrane region" description="Helical" evidence="1">
    <location>
        <begin position="296"/>
        <end position="314"/>
    </location>
</feature>
<dbReference type="InterPro" id="IPR050879">
    <property type="entry name" value="Acyltransferase_3"/>
</dbReference>
<dbReference type="GO" id="GO:0016746">
    <property type="term" value="F:acyltransferase activity"/>
    <property type="evidence" value="ECO:0007669"/>
    <property type="project" value="UniProtKB-KW"/>
</dbReference>
<evidence type="ECO:0000259" key="3">
    <source>
        <dbReference type="Pfam" id="PF19040"/>
    </source>
</evidence>
<dbReference type="InterPro" id="IPR043968">
    <property type="entry name" value="SGNH"/>
</dbReference>
<keyword evidence="4" id="KW-0808">Transferase</keyword>
<dbReference type="Pfam" id="PF01757">
    <property type="entry name" value="Acyl_transf_3"/>
    <property type="match status" value="1"/>
</dbReference>
<dbReference type="Proteomes" id="UP000676079">
    <property type="component" value="Chromosome"/>
</dbReference>
<feature type="transmembrane region" description="Helical" evidence="1">
    <location>
        <begin position="334"/>
        <end position="351"/>
    </location>
</feature>
<dbReference type="InterPro" id="IPR002656">
    <property type="entry name" value="Acyl_transf_3_dom"/>
</dbReference>
<evidence type="ECO:0000256" key="1">
    <source>
        <dbReference type="SAM" id="Phobius"/>
    </source>
</evidence>
<feature type="transmembrane region" description="Helical" evidence="1">
    <location>
        <begin position="242"/>
        <end position="259"/>
    </location>
</feature>
<proteinExistence type="predicted"/>
<protein>
    <submittedName>
        <fullName evidence="4">Acyltransferase</fullName>
    </submittedName>
</protein>
<dbReference type="Pfam" id="PF19040">
    <property type="entry name" value="SGNH"/>
    <property type="match status" value="1"/>
</dbReference>
<dbReference type="EMBL" id="CP074133">
    <property type="protein sequence ID" value="QUX21503.1"/>
    <property type="molecule type" value="Genomic_DNA"/>
</dbReference>
<sequence>MSMSTPERGAAERPASQRGGFRPEIEGLRAVAVLLVAVYHIWFGRVSGGVDVFLFLTGFLITGSLVRSVEREGRIAPFAFWSRLLRRLTPAVGVVLAAVLAMAYLWLPRSRWPDVIAQVYASALYHENWALAAAAVDYLAREGAPSPVQHFWSLSIQGQFYLLWPLLLGAVLLVAGRDRMRRASLAAIGAVLAASLAYSVWITAVDQPWAYFDTGARLWELALGGVLALVVHRINPPVPVRWALGWGGLAALVLCGVLLPVSTVFPGYAALLPTLAAAAVIVAGGGGGRAGVHRVLAWRPLTALGGLSYALYLWHWPVLVVYLQLTGRSLATPLGGAAVLALSLGLAWITAKAVEGGAESLSRRVSRPWLPVWSAAMAVLVIAPSLVVGSQWSDRLAEERRERAERVIEPVDYPGAALVTHPELASVLPDLPVVPDPLDARDDLSDHHLQGCHVDLKATEPKVCWAGPEDAEYTIAMVGASRTAHWYPALEEVALKYGWRLVSFTKSGCQFSAEVPYTQGRVFTECQEWDARAMEELERLRPDAVFTSSTRASAAGEVVLPGFPVRWRELDAMGIDVIGVRDLPRHSYAGAECVADNPDDPAGACSDPVGYSHAERHPAAVLAERGRLPANVSLVDLTGHVCPGGRCDAVVGNILVYWDHSHMTATYARTLVPALEEALVEATGQGNATANS</sequence>
<feature type="transmembrane region" description="Helical" evidence="1">
    <location>
        <begin position="88"/>
        <end position="107"/>
    </location>
</feature>
<feature type="transmembrane region" description="Helical" evidence="1">
    <location>
        <begin position="265"/>
        <end position="284"/>
    </location>
</feature>
<evidence type="ECO:0000259" key="2">
    <source>
        <dbReference type="Pfam" id="PF01757"/>
    </source>
</evidence>
<evidence type="ECO:0000313" key="4">
    <source>
        <dbReference type="EMBL" id="QUX21503.1"/>
    </source>
</evidence>
<reference evidence="4 5" key="1">
    <citation type="submission" date="2021-05" db="EMBL/GenBank/DDBJ databases">
        <title>Direct Submission.</title>
        <authorList>
            <person name="Li K."/>
            <person name="Gao J."/>
        </authorList>
    </citation>
    <scope>NUCLEOTIDE SEQUENCE [LARGE SCALE GENOMIC DNA]</scope>
    <source>
        <strain evidence="4 5">Mg02</strain>
    </source>
</reference>
<accession>A0ABX8BM70</accession>
<feature type="transmembrane region" description="Helical" evidence="1">
    <location>
        <begin position="183"/>
        <end position="204"/>
    </location>
</feature>
<feature type="domain" description="SGNH" evidence="3">
    <location>
        <begin position="452"/>
        <end position="676"/>
    </location>
</feature>
<gene>
    <name evidence="4" type="ORF">KGD84_24295</name>
</gene>
<keyword evidence="4" id="KW-0012">Acyltransferase</keyword>
<keyword evidence="5" id="KW-1185">Reference proteome</keyword>
<name>A0ABX8BM70_9ACTN</name>
<organism evidence="4 5">
    <name type="scientific">Nocardiopsis changdeensis</name>
    <dbReference type="NCBI Taxonomy" id="2831969"/>
    <lineage>
        <taxon>Bacteria</taxon>
        <taxon>Bacillati</taxon>
        <taxon>Actinomycetota</taxon>
        <taxon>Actinomycetes</taxon>
        <taxon>Streptosporangiales</taxon>
        <taxon>Nocardiopsidaceae</taxon>
        <taxon>Nocardiopsis</taxon>
    </lineage>
</organism>
<feature type="transmembrane region" description="Helical" evidence="1">
    <location>
        <begin position="372"/>
        <end position="392"/>
    </location>
</feature>
<keyword evidence="1" id="KW-1133">Transmembrane helix</keyword>